<gene>
    <name evidence="6" type="ORF">KCU98_g14001</name>
</gene>
<keyword evidence="7" id="KW-1185">Reference proteome</keyword>
<dbReference type="PANTHER" id="PTHR22762">
    <property type="entry name" value="ALPHA-GLUCOSIDASE"/>
    <property type="match status" value="1"/>
</dbReference>
<keyword evidence="3" id="KW-0326">Glycosidase</keyword>
<dbReference type="Proteomes" id="UP000729357">
    <property type="component" value="Unassembled WGS sequence"/>
</dbReference>
<evidence type="ECO:0000256" key="1">
    <source>
        <dbReference type="ARBA" id="ARBA00022801"/>
    </source>
</evidence>
<dbReference type="Gene3D" id="2.60.40.1760">
    <property type="entry name" value="glycosyl hydrolase (family 31)"/>
    <property type="match status" value="1"/>
</dbReference>
<feature type="chain" id="PRO_5040435956" evidence="4">
    <location>
        <begin position="26"/>
        <end position="295"/>
    </location>
</feature>
<keyword evidence="1" id="KW-0378">Hydrolase</keyword>
<dbReference type="GO" id="GO:0004553">
    <property type="term" value="F:hydrolase activity, hydrolyzing O-glycosyl compounds"/>
    <property type="evidence" value="ECO:0007669"/>
    <property type="project" value="TreeGrafter"/>
</dbReference>
<dbReference type="InterPro" id="IPR011013">
    <property type="entry name" value="Gal_mutarotase_sf_dom"/>
</dbReference>
<sequence length="295" mass="33011">MLLKAFYGLVLLWSVSSTAVSQTQAAGNIDDCPGYSASNIVNTDTGLTAKLTLAGPACNTYGADVQNLRLLVNYDSRKRLHVKIEDEDQIAYQVPTSVFPTPDANNSVSSDDATLEFSIEQSPFSFKVTRKSNQEVLFDTSKSPIVFEEQYLRLRTSLPENPNIYGLGEHSDSFRLNTTDYTRTMWSRDAYGIPSGTNLYGNHPIYFDHRAESGTHGVFLLSSSGMDIKINKTETLSQYLEYNILGGIIDLYFLDGPSPIEVAQEYSSVTQKASMMPYWGFGFHQCRYGYRDFYA</sequence>
<comment type="caution">
    <text evidence="6">The sequence shown here is derived from an EMBL/GenBank/DDBJ whole genome shotgun (WGS) entry which is preliminary data.</text>
</comment>
<protein>
    <submittedName>
        <fullName evidence="6">Alpha-glucosidase</fullName>
    </submittedName>
</protein>
<accession>A0A9P8JMQ8</accession>
<feature type="non-terminal residue" evidence="6">
    <location>
        <position position="1"/>
    </location>
</feature>
<evidence type="ECO:0000256" key="2">
    <source>
        <dbReference type="ARBA" id="ARBA00023180"/>
    </source>
</evidence>
<reference evidence="6" key="1">
    <citation type="journal article" date="2021" name="J Fungi (Basel)">
        <title>Virulence traits and population genomics of the black yeast Aureobasidium melanogenum.</title>
        <authorList>
            <person name="Cernosa A."/>
            <person name="Sun X."/>
            <person name="Gostincar C."/>
            <person name="Fang C."/>
            <person name="Gunde-Cimerman N."/>
            <person name="Song Z."/>
        </authorList>
    </citation>
    <scope>NUCLEOTIDE SEQUENCE</scope>
    <source>
        <strain evidence="6">EXF-9298</strain>
    </source>
</reference>
<dbReference type="PANTHER" id="PTHR22762:SF67">
    <property type="entry name" value="ALPHA_BETA-GLUCOSIDASE AGDC-RELATED"/>
    <property type="match status" value="1"/>
</dbReference>
<dbReference type="GO" id="GO:0005975">
    <property type="term" value="P:carbohydrate metabolic process"/>
    <property type="evidence" value="ECO:0007669"/>
    <property type="project" value="InterPro"/>
</dbReference>
<feature type="signal peptide" evidence="4">
    <location>
        <begin position="1"/>
        <end position="25"/>
    </location>
</feature>
<evidence type="ECO:0000256" key="3">
    <source>
        <dbReference type="ARBA" id="ARBA00023295"/>
    </source>
</evidence>
<evidence type="ECO:0000313" key="6">
    <source>
        <dbReference type="EMBL" id="KAG9971226.1"/>
    </source>
</evidence>
<dbReference type="InterPro" id="IPR025887">
    <property type="entry name" value="Glyco_hydro_31_N_dom"/>
</dbReference>
<dbReference type="AlphaFoldDB" id="A0A9P8JMQ8"/>
<keyword evidence="2" id="KW-0325">Glycoprotein</keyword>
<evidence type="ECO:0000256" key="4">
    <source>
        <dbReference type="SAM" id="SignalP"/>
    </source>
</evidence>
<name>A0A9P8JMQ8_AURME</name>
<organism evidence="6 7">
    <name type="scientific">Aureobasidium melanogenum</name>
    <name type="common">Aureobasidium pullulans var. melanogenum</name>
    <dbReference type="NCBI Taxonomy" id="46634"/>
    <lineage>
        <taxon>Eukaryota</taxon>
        <taxon>Fungi</taxon>
        <taxon>Dikarya</taxon>
        <taxon>Ascomycota</taxon>
        <taxon>Pezizomycotina</taxon>
        <taxon>Dothideomycetes</taxon>
        <taxon>Dothideomycetidae</taxon>
        <taxon>Dothideales</taxon>
        <taxon>Saccotheciaceae</taxon>
        <taxon>Aureobasidium</taxon>
    </lineage>
</organism>
<evidence type="ECO:0000259" key="5">
    <source>
        <dbReference type="Pfam" id="PF13802"/>
    </source>
</evidence>
<reference evidence="6" key="2">
    <citation type="submission" date="2021-08" db="EMBL/GenBank/DDBJ databases">
        <authorList>
            <person name="Gostincar C."/>
            <person name="Sun X."/>
            <person name="Song Z."/>
            <person name="Gunde-Cimerman N."/>
        </authorList>
    </citation>
    <scope>NUCLEOTIDE SEQUENCE</scope>
    <source>
        <strain evidence="6">EXF-9298</strain>
    </source>
</reference>
<evidence type="ECO:0000313" key="7">
    <source>
        <dbReference type="Proteomes" id="UP000729357"/>
    </source>
</evidence>
<dbReference type="SUPFAM" id="SSF74650">
    <property type="entry name" value="Galactose mutarotase-like"/>
    <property type="match status" value="1"/>
</dbReference>
<proteinExistence type="predicted"/>
<keyword evidence="4" id="KW-0732">Signal</keyword>
<dbReference type="Pfam" id="PF13802">
    <property type="entry name" value="Gal_mutarotas_2"/>
    <property type="match status" value="1"/>
</dbReference>
<dbReference type="GO" id="GO:0030246">
    <property type="term" value="F:carbohydrate binding"/>
    <property type="evidence" value="ECO:0007669"/>
    <property type="project" value="InterPro"/>
</dbReference>
<dbReference type="CDD" id="cd14752">
    <property type="entry name" value="GH31_N"/>
    <property type="match status" value="1"/>
</dbReference>
<dbReference type="EMBL" id="JAHFXS010002684">
    <property type="protein sequence ID" value="KAG9971226.1"/>
    <property type="molecule type" value="Genomic_DNA"/>
</dbReference>
<feature type="domain" description="Glycoside hydrolase family 31 N-terminal" evidence="5">
    <location>
        <begin position="97"/>
        <end position="226"/>
    </location>
</feature>